<proteinExistence type="predicted"/>
<comment type="caution">
    <text evidence="3">The sequence shown here is derived from an EMBL/GenBank/DDBJ whole genome shotgun (WGS) entry which is preliminary data.</text>
</comment>
<dbReference type="InterPro" id="IPR029063">
    <property type="entry name" value="SAM-dependent_MTases_sf"/>
</dbReference>
<dbReference type="Proteomes" id="UP000552954">
    <property type="component" value="Unassembled WGS sequence"/>
</dbReference>
<dbReference type="GO" id="GO:0035243">
    <property type="term" value="F:protein-arginine omega-N symmetric methyltransferase activity"/>
    <property type="evidence" value="ECO:0007669"/>
    <property type="project" value="TreeGrafter"/>
</dbReference>
<reference evidence="3 4" key="1">
    <citation type="submission" date="2020-05" db="EMBL/GenBank/DDBJ databases">
        <authorList>
            <person name="Khan S.A."/>
            <person name="Jeon C.O."/>
            <person name="Chun B.H."/>
        </authorList>
    </citation>
    <scope>NUCLEOTIDE SEQUENCE [LARGE SCALE GENOMIC DNA]</scope>
    <source>
        <strain evidence="3 4">B156</strain>
    </source>
</reference>
<keyword evidence="4" id="KW-1185">Reference proteome</keyword>
<keyword evidence="1 3" id="KW-0489">Methyltransferase</keyword>
<dbReference type="AlphaFoldDB" id="A0A849KH89"/>
<dbReference type="Pfam" id="PF02636">
    <property type="entry name" value="Methyltransf_28"/>
    <property type="match status" value="1"/>
</dbReference>
<evidence type="ECO:0000313" key="4">
    <source>
        <dbReference type="Proteomes" id="UP000552954"/>
    </source>
</evidence>
<accession>A0A849KH89</accession>
<reference evidence="3 4" key="2">
    <citation type="submission" date="2020-06" db="EMBL/GenBank/DDBJ databases">
        <title>Ramlibacter rhizophilus sp. nov., isolated from rhizosphere soil of national flower Mugunghwa from South Korea.</title>
        <authorList>
            <person name="Zheng-Fei Y."/>
            <person name="Huan T."/>
        </authorList>
    </citation>
    <scope>NUCLEOTIDE SEQUENCE [LARGE SCALE GENOMIC DNA]</scope>
    <source>
        <strain evidence="3 4">B156</strain>
    </source>
</reference>
<name>A0A849KH89_9BURK</name>
<keyword evidence="2 3" id="KW-0808">Transferase</keyword>
<protein>
    <submittedName>
        <fullName evidence="3">Class I SAM-dependent methyltransferase</fullName>
    </submittedName>
</protein>
<gene>
    <name evidence="3" type="ORF">HK415_15400</name>
</gene>
<dbReference type="PANTHER" id="PTHR12049">
    <property type="entry name" value="PROTEIN ARGININE METHYLTRANSFERASE NDUFAF7, MITOCHONDRIAL"/>
    <property type="match status" value="1"/>
</dbReference>
<dbReference type="Gene3D" id="3.40.50.12710">
    <property type="match status" value="1"/>
</dbReference>
<dbReference type="InterPro" id="IPR038375">
    <property type="entry name" value="NDUFAF7_sf"/>
</dbReference>
<sequence length="333" mass="36756">MALALYAPGLGYYANTSRKFGTMPGGGSDFTTAPEMSRLFGQCLATQVAEALQHTGTHEVWEFGAGSGALARELLQALDDTQVQRYTIVELSATLRERQQQALAAFAGRVHWVSELPEHMAGVVVGNEVLDAMPVKLLVRTNMVWHERGLTLRDGQLAWSDVLTHLRPPVEPSGTHDYFTEIHHQAEAFMRTLAERLTAGAALFIDYGFPEAEYYHPQRHMGTLMCHRGHMADPDPLETPGEKDITSHVNFTGIALAAQEAGLPTLGYATQGRFLVNCGIGERMEAVSIQEQVAAQRLVAEHEMGELFKVIAFQRGPFWHAIGFRHGDRTHAL</sequence>
<dbReference type="EMBL" id="JABFCS010000001">
    <property type="protein sequence ID" value="NNU44245.1"/>
    <property type="molecule type" value="Genomic_DNA"/>
</dbReference>
<dbReference type="GO" id="GO:0032259">
    <property type="term" value="P:methylation"/>
    <property type="evidence" value="ECO:0007669"/>
    <property type="project" value="UniProtKB-KW"/>
</dbReference>
<dbReference type="PANTHER" id="PTHR12049:SF7">
    <property type="entry name" value="PROTEIN ARGININE METHYLTRANSFERASE NDUFAF7, MITOCHONDRIAL"/>
    <property type="match status" value="1"/>
</dbReference>
<dbReference type="SUPFAM" id="SSF53335">
    <property type="entry name" value="S-adenosyl-L-methionine-dependent methyltransferases"/>
    <property type="match status" value="1"/>
</dbReference>
<dbReference type="InterPro" id="IPR003788">
    <property type="entry name" value="NDUFAF7"/>
</dbReference>
<evidence type="ECO:0000256" key="2">
    <source>
        <dbReference type="ARBA" id="ARBA00022679"/>
    </source>
</evidence>
<evidence type="ECO:0000313" key="3">
    <source>
        <dbReference type="EMBL" id="NNU44245.1"/>
    </source>
</evidence>
<evidence type="ECO:0000256" key="1">
    <source>
        <dbReference type="ARBA" id="ARBA00022603"/>
    </source>
</evidence>
<organism evidence="3 4">
    <name type="scientific">Ramlibacter montanisoli</name>
    <dbReference type="NCBI Taxonomy" id="2732512"/>
    <lineage>
        <taxon>Bacteria</taxon>
        <taxon>Pseudomonadati</taxon>
        <taxon>Pseudomonadota</taxon>
        <taxon>Betaproteobacteria</taxon>
        <taxon>Burkholderiales</taxon>
        <taxon>Comamonadaceae</taxon>
        <taxon>Ramlibacter</taxon>
    </lineage>
</organism>